<dbReference type="AlphaFoldDB" id="A0ABD1RMK9"/>
<name>A0ABD1RMK9_9LAMI</name>
<protein>
    <submittedName>
        <fullName evidence="2">Uncharacterized protein</fullName>
    </submittedName>
</protein>
<evidence type="ECO:0000313" key="2">
    <source>
        <dbReference type="EMBL" id="KAL2489299.1"/>
    </source>
</evidence>
<accession>A0ABD1RMK9</accession>
<reference evidence="3" key="2">
    <citation type="submission" date="2024-07" db="EMBL/GenBank/DDBJ databases">
        <title>Two chromosome-level genome assemblies of Korean endemic species Abeliophyllum distichum and Forsythia ovata (Oleaceae).</title>
        <authorList>
            <person name="Jang H."/>
        </authorList>
    </citation>
    <scope>NUCLEOTIDE SEQUENCE [LARGE SCALE GENOMIC DNA]</scope>
</reference>
<evidence type="ECO:0000313" key="3">
    <source>
        <dbReference type="Proteomes" id="UP001604277"/>
    </source>
</evidence>
<dbReference type="Proteomes" id="UP001604277">
    <property type="component" value="Unassembled WGS sequence"/>
</dbReference>
<reference evidence="2" key="1">
    <citation type="submission" date="2024-07" db="EMBL/GenBank/DDBJ databases">
        <title>Two chromosome-level genome assemblies of Korean endemic species Abeliophyllum distichum and Forsythia ovata (Oleaceae).</title>
        <authorList>
            <person name="Mun J.H."/>
        </authorList>
    </citation>
    <scope>NUCLEOTIDE SEQUENCE</scope>
    <source>
        <strain evidence="2">KNKB202402200001</strain>
        <tissue evidence="2">Leaf</tissue>
    </source>
</reference>
<keyword evidence="3" id="KW-1185">Reference proteome</keyword>
<evidence type="ECO:0000313" key="1">
    <source>
        <dbReference type="EMBL" id="KAL2489292.1"/>
    </source>
</evidence>
<gene>
    <name evidence="1" type="ORF">Fot_42584</name>
    <name evidence="2" type="ORF">Fot_42591</name>
</gene>
<dbReference type="EMBL" id="JBFOLJ010000012">
    <property type="protein sequence ID" value="KAL2489299.1"/>
    <property type="molecule type" value="Genomic_DNA"/>
</dbReference>
<dbReference type="EMBL" id="JBFOLJ010000012">
    <property type="protein sequence ID" value="KAL2489292.1"/>
    <property type="molecule type" value="Genomic_DNA"/>
</dbReference>
<organism evidence="2 3">
    <name type="scientific">Forsythia ovata</name>
    <dbReference type="NCBI Taxonomy" id="205694"/>
    <lineage>
        <taxon>Eukaryota</taxon>
        <taxon>Viridiplantae</taxon>
        <taxon>Streptophyta</taxon>
        <taxon>Embryophyta</taxon>
        <taxon>Tracheophyta</taxon>
        <taxon>Spermatophyta</taxon>
        <taxon>Magnoliopsida</taxon>
        <taxon>eudicotyledons</taxon>
        <taxon>Gunneridae</taxon>
        <taxon>Pentapetalae</taxon>
        <taxon>asterids</taxon>
        <taxon>lamiids</taxon>
        <taxon>Lamiales</taxon>
        <taxon>Oleaceae</taxon>
        <taxon>Forsythieae</taxon>
        <taxon>Forsythia</taxon>
    </lineage>
</organism>
<proteinExistence type="predicted"/>
<sequence length="119" mass="13277">MRTLLASSEALRVIRMLHNAILVLVSSYEQIGLLRVTMLFFRASPKQGQLIIDSQLEVPSQHTPSNNISILPYSPNYTASPYSNISSQRPPVVRLESIAKAHELEYEAFRVLSSIAHSA</sequence>
<comment type="caution">
    <text evidence="2">The sequence shown here is derived from an EMBL/GenBank/DDBJ whole genome shotgun (WGS) entry which is preliminary data.</text>
</comment>